<evidence type="ECO:0000256" key="1">
    <source>
        <dbReference type="ARBA" id="ARBA00009005"/>
    </source>
</evidence>
<feature type="domain" description="Peptidase C14 caspase" evidence="3">
    <location>
        <begin position="522"/>
        <end position="673"/>
    </location>
</feature>
<dbReference type="GO" id="GO:0005737">
    <property type="term" value="C:cytoplasm"/>
    <property type="evidence" value="ECO:0007669"/>
    <property type="project" value="TreeGrafter"/>
</dbReference>
<feature type="domain" description="Peptidase C14 caspase" evidence="3">
    <location>
        <begin position="249"/>
        <end position="491"/>
    </location>
</feature>
<dbReference type="Pfam" id="PF00656">
    <property type="entry name" value="Peptidase_C14"/>
    <property type="match status" value="2"/>
</dbReference>
<name>A0A812U2K6_9DINO</name>
<comment type="caution">
    <text evidence="4">The sequence shown here is derived from an EMBL/GenBank/DDBJ whole genome shotgun (WGS) entry which is preliminary data.</text>
</comment>
<evidence type="ECO:0000259" key="3">
    <source>
        <dbReference type="Pfam" id="PF00656"/>
    </source>
</evidence>
<dbReference type="InterPro" id="IPR018247">
    <property type="entry name" value="EF_Hand_1_Ca_BS"/>
</dbReference>
<sequence length="685" mass="73958">ATVATGGRRVGAGSGEVSLGKLSAQLPPPTEAPAEGGKMVAASEYGAPLPEAPAEDTHGLLEEMLAPPERDEFGKLPLEDTTEAPPEDDDGLLAPEETDGDHLDEIPEAPREVGSYQHQQHHYSGHHQYGHHGPYVSQLASYGSHGHHGPYALASYGSPGMYGQGADGSYGSYGMYSADGFQQLYQPYSGYAYHLSGLGMAPMAPQPSQHVQISSGQAGQMVTSPSHQAAPSKPAKPETAAKLHVTGQRRAVTVGVNYIGTENELRGCINDSDTFITLLTEDFGFSVSDIRQLRDDHPQRMPTRKNISAALQWLVKGAAAGDHLLFHYSGHGSQRRDSSGDEADGKDETIVPCDFNRSGMIADDELRRMLVDGLPKGCRLTVIMDCCHSGTGMDLSYKAKVLHDGSLTIRAVSSRQRHPTGAEVVLLSGCRDVQTSTDISGGVAGNKAAGAMTTAFRKVISKKRDISYHHLLLEMRSFLKQHSFDQVPQLCMEFHLNFEEPFLPEADPPVAQPPAPLRSTQRRALTIGINYFSLTPGQGRLSGCINDSETMIAVLKETFKFEDGQICRLRDDRTNMMPTKANILSAMRWLTQGVGSGDELFLHYSGHGGRAADRSGDEITGQDDTLIPCDFQTAGQISDDELHSLLVEHLPEACRLWVLFDCCHSGTALDLAFKVTASAALALEP</sequence>
<accession>A0A812U2K6</accession>
<proteinExistence type="inferred from homology"/>
<feature type="compositionally biased region" description="Basic and acidic residues" evidence="2">
    <location>
        <begin position="100"/>
        <end position="111"/>
    </location>
</feature>
<feature type="region of interest" description="Disordered" evidence="2">
    <location>
        <begin position="206"/>
        <end position="238"/>
    </location>
</feature>
<dbReference type="GO" id="GO:0004197">
    <property type="term" value="F:cysteine-type endopeptidase activity"/>
    <property type="evidence" value="ECO:0007669"/>
    <property type="project" value="InterPro"/>
</dbReference>
<dbReference type="InterPro" id="IPR050452">
    <property type="entry name" value="Metacaspase"/>
</dbReference>
<dbReference type="OrthoDB" id="3223806at2759"/>
<dbReference type="Proteomes" id="UP000601435">
    <property type="component" value="Unassembled WGS sequence"/>
</dbReference>
<evidence type="ECO:0000256" key="2">
    <source>
        <dbReference type="SAM" id="MobiDB-lite"/>
    </source>
</evidence>
<dbReference type="InterPro" id="IPR011600">
    <property type="entry name" value="Pept_C14_caspase"/>
</dbReference>
<feature type="region of interest" description="Disordered" evidence="2">
    <location>
        <begin position="1"/>
        <end position="136"/>
    </location>
</feature>
<feature type="compositionally biased region" description="Basic and acidic residues" evidence="2">
    <location>
        <begin position="68"/>
        <end position="78"/>
    </location>
</feature>
<feature type="compositionally biased region" description="Basic residues" evidence="2">
    <location>
        <begin position="119"/>
        <end position="130"/>
    </location>
</feature>
<dbReference type="EMBL" id="CAJNJA010026407">
    <property type="protein sequence ID" value="CAE7559536.1"/>
    <property type="molecule type" value="Genomic_DNA"/>
</dbReference>
<dbReference type="PANTHER" id="PTHR48104:SF30">
    <property type="entry name" value="METACASPASE-1"/>
    <property type="match status" value="1"/>
</dbReference>
<evidence type="ECO:0000313" key="5">
    <source>
        <dbReference type="Proteomes" id="UP000601435"/>
    </source>
</evidence>
<dbReference type="Gene3D" id="3.40.50.12660">
    <property type="match status" value="2"/>
</dbReference>
<organism evidence="4 5">
    <name type="scientific">Symbiodinium necroappetens</name>
    <dbReference type="NCBI Taxonomy" id="1628268"/>
    <lineage>
        <taxon>Eukaryota</taxon>
        <taxon>Sar</taxon>
        <taxon>Alveolata</taxon>
        <taxon>Dinophyceae</taxon>
        <taxon>Suessiales</taxon>
        <taxon>Symbiodiniaceae</taxon>
        <taxon>Symbiodinium</taxon>
    </lineage>
</organism>
<feature type="compositionally biased region" description="Acidic residues" evidence="2">
    <location>
        <begin position="80"/>
        <end position="99"/>
    </location>
</feature>
<dbReference type="AlphaFoldDB" id="A0A812U2K6"/>
<comment type="similarity">
    <text evidence="1">Belongs to the peptidase C14B family.</text>
</comment>
<dbReference type="GO" id="GO:0006508">
    <property type="term" value="P:proteolysis"/>
    <property type="evidence" value="ECO:0007669"/>
    <property type="project" value="InterPro"/>
</dbReference>
<dbReference type="PANTHER" id="PTHR48104">
    <property type="entry name" value="METACASPASE-4"/>
    <property type="match status" value="1"/>
</dbReference>
<feature type="non-terminal residue" evidence="4">
    <location>
        <position position="685"/>
    </location>
</feature>
<reference evidence="4" key="1">
    <citation type="submission" date="2021-02" db="EMBL/GenBank/DDBJ databases">
        <authorList>
            <person name="Dougan E. K."/>
            <person name="Rhodes N."/>
            <person name="Thang M."/>
            <person name="Chan C."/>
        </authorList>
    </citation>
    <scope>NUCLEOTIDE SEQUENCE</scope>
</reference>
<gene>
    <name evidence="4" type="primary">MCA1</name>
    <name evidence="4" type="ORF">SNEC2469_LOCUS16160</name>
</gene>
<feature type="compositionally biased region" description="Polar residues" evidence="2">
    <location>
        <begin position="206"/>
        <end position="229"/>
    </location>
</feature>
<protein>
    <submittedName>
        <fullName evidence="4">MCA1 protein</fullName>
    </submittedName>
</protein>
<keyword evidence="5" id="KW-1185">Reference proteome</keyword>
<evidence type="ECO:0000313" key="4">
    <source>
        <dbReference type="EMBL" id="CAE7559536.1"/>
    </source>
</evidence>
<dbReference type="PROSITE" id="PS00018">
    <property type="entry name" value="EF_HAND_1"/>
    <property type="match status" value="1"/>
</dbReference>